<dbReference type="Proteomes" id="UP000069272">
    <property type="component" value="Chromosome 2R"/>
</dbReference>
<proteinExistence type="predicted"/>
<dbReference type="EnsemblMetazoa" id="AALB009011-RA">
    <property type="protein sequence ID" value="AALB009011-PA"/>
    <property type="gene ID" value="AALB009011"/>
</dbReference>
<dbReference type="STRING" id="7167.A0A182FR36"/>
<feature type="region of interest" description="Disordered" evidence="1">
    <location>
        <begin position="1"/>
        <end position="47"/>
    </location>
</feature>
<accession>A0A182FR36</accession>
<evidence type="ECO:0000313" key="3">
    <source>
        <dbReference type="Proteomes" id="UP000069272"/>
    </source>
</evidence>
<evidence type="ECO:0000313" key="2">
    <source>
        <dbReference type="EnsemblMetazoa" id="AALB009011-PA"/>
    </source>
</evidence>
<evidence type="ECO:0000256" key="1">
    <source>
        <dbReference type="SAM" id="MobiDB-lite"/>
    </source>
</evidence>
<sequence length="118" mass="12092">MTGEPMTTRAVVVAGSGSATGGATGASSTGGGFGGRAPHLQPPHANHPLQALRTDDIEVQVIEQGGIELCASSERKLSVTVKLDPLDVLNGAYRRSASRITVAIASTSTVISVFRIVH</sequence>
<name>A0A182FR36_ANOAL</name>
<reference evidence="2 3" key="1">
    <citation type="journal article" date="2017" name="G3 (Bethesda)">
        <title>The Physical Genome Mapping of Anopheles albimanus Corrected Scaffold Misassemblies and Identified Interarm Rearrangements in Genus Anopheles.</title>
        <authorList>
            <person name="Artemov G.N."/>
            <person name="Peery A.N."/>
            <person name="Jiang X."/>
            <person name="Tu Z."/>
            <person name="Stegniy V.N."/>
            <person name="Sharakhova M.V."/>
            <person name="Sharakhov I.V."/>
        </authorList>
    </citation>
    <scope>NUCLEOTIDE SEQUENCE [LARGE SCALE GENOMIC DNA]</scope>
    <source>
        <strain evidence="2 3">ALBI9_A</strain>
    </source>
</reference>
<dbReference type="AlphaFoldDB" id="A0A182FR36"/>
<organism evidence="2 3">
    <name type="scientific">Anopheles albimanus</name>
    <name type="common">New world malaria mosquito</name>
    <dbReference type="NCBI Taxonomy" id="7167"/>
    <lineage>
        <taxon>Eukaryota</taxon>
        <taxon>Metazoa</taxon>
        <taxon>Ecdysozoa</taxon>
        <taxon>Arthropoda</taxon>
        <taxon>Hexapoda</taxon>
        <taxon>Insecta</taxon>
        <taxon>Pterygota</taxon>
        <taxon>Neoptera</taxon>
        <taxon>Endopterygota</taxon>
        <taxon>Diptera</taxon>
        <taxon>Nematocera</taxon>
        <taxon>Culicoidea</taxon>
        <taxon>Culicidae</taxon>
        <taxon>Anophelinae</taxon>
        <taxon>Anopheles</taxon>
    </lineage>
</organism>
<keyword evidence="3" id="KW-1185">Reference proteome</keyword>
<dbReference type="VEuPathDB" id="VectorBase:AALB20_031515"/>
<dbReference type="VEuPathDB" id="VectorBase:AALB017571"/>
<feature type="compositionally biased region" description="Gly residues" evidence="1">
    <location>
        <begin position="18"/>
        <end position="35"/>
    </location>
</feature>
<protein>
    <submittedName>
        <fullName evidence="2">Uncharacterized protein</fullName>
    </submittedName>
</protein>
<reference evidence="2" key="2">
    <citation type="submission" date="2022-08" db="UniProtKB">
        <authorList>
            <consortium name="EnsemblMetazoa"/>
        </authorList>
    </citation>
    <scope>IDENTIFICATION</scope>
    <source>
        <strain evidence="2">STECLA/ALBI9_A</strain>
    </source>
</reference>